<dbReference type="Proteomes" id="UP000007259">
    <property type="component" value="Chromosome 11"/>
</dbReference>
<keyword evidence="1" id="KW-1133">Transmembrane helix</keyword>
<evidence type="ECO:0000313" key="2">
    <source>
        <dbReference type="EMBL" id="CBZ24524.1"/>
    </source>
</evidence>
<dbReference type="GeneID" id="13454845"/>
<dbReference type="Gene3D" id="1.20.1250.20">
    <property type="entry name" value="MFS general substrate transporter like domains"/>
    <property type="match status" value="1"/>
</dbReference>
<evidence type="ECO:0000256" key="1">
    <source>
        <dbReference type="SAM" id="Phobius"/>
    </source>
</evidence>
<dbReference type="OrthoDB" id="249695at2759"/>
<gene>
    <name evidence="2" type="ORF">LMXM_11_0675</name>
</gene>
<accession>E9ANL3</accession>
<evidence type="ECO:0008006" key="4">
    <source>
        <dbReference type="Google" id="ProtNLM"/>
    </source>
</evidence>
<feature type="transmembrane region" description="Helical" evidence="1">
    <location>
        <begin position="30"/>
        <end position="49"/>
    </location>
</feature>
<keyword evidence="3" id="KW-1185">Reference proteome</keyword>
<protein>
    <recommendedName>
        <fullName evidence="4">Nodulin-like domain-containing protein</fullName>
    </recommendedName>
</protein>
<dbReference type="KEGG" id="lmi:LMXM_11_0675"/>
<evidence type="ECO:0000313" key="3">
    <source>
        <dbReference type="Proteomes" id="UP000007259"/>
    </source>
</evidence>
<dbReference type="VEuPathDB" id="TriTrypDB:LmxM.11.0675"/>
<feature type="transmembrane region" description="Helical" evidence="1">
    <location>
        <begin position="55"/>
        <end position="77"/>
    </location>
</feature>
<dbReference type="AlphaFoldDB" id="E9ANL3"/>
<dbReference type="EMBL" id="FR799564">
    <property type="protein sequence ID" value="CBZ24524.1"/>
    <property type="molecule type" value="Genomic_DNA"/>
</dbReference>
<organism evidence="2 3">
    <name type="scientific">Leishmania mexicana (strain MHOM/GT/2001/U1103)</name>
    <dbReference type="NCBI Taxonomy" id="929439"/>
    <lineage>
        <taxon>Eukaryota</taxon>
        <taxon>Discoba</taxon>
        <taxon>Euglenozoa</taxon>
        <taxon>Kinetoplastea</taxon>
        <taxon>Metakinetoplastina</taxon>
        <taxon>Trypanosomatida</taxon>
        <taxon>Trypanosomatidae</taxon>
        <taxon>Leishmaniinae</taxon>
        <taxon>Leishmania</taxon>
    </lineage>
</organism>
<reference evidence="2 3" key="1">
    <citation type="journal article" date="2011" name="Genome Res.">
        <title>Chromosome and gene copy number variation allow major structural change between species and strains of Leishmania.</title>
        <authorList>
            <person name="Rogers M.B."/>
            <person name="Hilley J.D."/>
            <person name="Dickens N.J."/>
            <person name="Wilkes J."/>
            <person name="Bates P.A."/>
            <person name="Depledge D.P."/>
            <person name="Harris D."/>
            <person name="Her Y."/>
            <person name="Herzyk P."/>
            <person name="Imamura H."/>
            <person name="Otto T.D."/>
            <person name="Sanders M."/>
            <person name="Seeger K."/>
            <person name="Dujardin J.C."/>
            <person name="Berriman M."/>
            <person name="Smith D.F."/>
            <person name="Hertz-Fowler C."/>
            <person name="Mottram J.C."/>
        </authorList>
    </citation>
    <scope>NUCLEOTIDE SEQUENCE [LARGE SCALE GENOMIC DNA]</scope>
    <source>
        <strain evidence="2 3">MHOM/GT/2001/U1103</strain>
    </source>
</reference>
<keyword evidence="1" id="KW-0812">Transmembrane</keyword>
<name>E9ANL3_LEIMU</name>
<keyword evidence="1" id="KW-0472">Membrane</keyword>
<dbReference type="SUPFAM" id="SSF103473">
    <property type="entry name" value="MFS general substrate transporter"/>
    <property type="match status" value="1"/>
</dbReference>
<sequence length="111" mass="12256">MICASTSYAFNLFSGSLRDKYNFDSRQMSTINTVGMVFAYFLLPYGTIYDYLGPLPVYILACVLASLGLLLMGLTFHDVIGGSVVRRCAGLLIYSRKRSPPSPPLPLSFSR</sequence>
<dbReference type="InterPro" id="IPR036259">
    <property type="entry name" value="MFS_trans_sf"/>
</dbReference>
<proteinExistence type="predicted"/>
<dbReference type="RefSeq" id="XP_003873040.1">
    <property type="nucleotide sequence ID" value="XM_003872991.1"/>
</dbReference>